<evidence type="ECO:0000313" key="11">
    <source>
        <dbReference type="EMBL" id="AWH94818.1"/>
    </source>
</evidence>
<dbReference type="InterPro" id="IPR009006">
    <property type="entry name" value="Ala_racemase/Decarboxylase_C"/>
</dbReference>
<dbReference type="FunFam" id="2.40.37.10:FF:000015">
    <property type="entry name" value="Alanine racemase"/>
    <property type="match status" value="1"/>
</dbReference>
<dbReference type="GO" id="GO:0030632">
    <property type="term" value="P:D-alanine biosynthetic process"/>
    <property type="evidence" value="ECO:0007669"/>
    <property type="project" value="UniProtKB-UniRule"/>
</dbReference>
<keyword evidence="12" id="KW-1185">Reference proteome</keyword>
<name>A0AAD0JNV7_9ACTN</name>
<dbReference type="SUPFAM" id="SSF51419">
    <property type="entry name" value="PLP-binding barrel"/>
    <property type="match status" value="1"/>
</dbReference>
<dbReference type="KEGG" id="dpc:A6048_04130"/>
<protein>
    <recommendedName>
        <fullName evidence="6 7">Alanine racemase</fullName>
        <ecNumber evidence="3 7">5.1.1.1</ecNumber>
    </recommendedName>
</protein>
<evidence type="ECO:0000256" key="5">
    <source>
        <dbReference type="ARBA" id="ARBA00023235"/>
    </source>
</evidence>
<dbReference type="InterPro" id="IPR000821">
    <property type="entry name" value="Ala_racemase"/>
</dbReference>
<feature type="modified residue" description="N6-(pyridoxal phosphate)lysine" evidence="7 8">
    <location>
        <position position="44"/>
    </location>
</feature>
<proteinExistence type="inferred from homology"/>
<dbReference type="GO" id="GO:0009252">
    <property type="term" value="P:peptidoglycan biosynthetic process"/>
    <property type="evidence" value="ECO:0007669"/>
    <property type="project" value="TreeGrafter"/>
</dbReference>
<dbReference type="CDD" id="cd00430">
    <property type="entry name" value="PLPDE_III_AR"/>
    <property type="match status" value="1"/>
</dbReference>
<dbReference type="GO" id="GO:0008784">
    <property type="term" value="F:alanine racemase activity"/>
    <property type="evidence" value="ECO:0007669"/>
    <property type="project" value="UniProtKB-UniRule"/>
</dbReference>
<comment type="function">
    <text evidence="7">Catalyzes the interconversion of L-alanine and D-alanine. May also act on other amino acids.</text>
</comment>
<feature type="active site" description="Proton acceptor; specific for D-alanine" evidence="7">
    <location>
        <position position="44"/>
    </location>
</feature>
<dbReference type="InterPro" id="IPR029066">
    <property type="entry name" value="PLP-binding_barrel"/>
</dbReference>
<feature type="active site" description="Proton acceptor; specific for L-alanine" evidence="7">
    <location>
        <position position="272"/>
    </location>
</feature>
<dbReference type="Pfam" id="PF01168">
    <property type="entry name" value="Ala_racemase_N"/>
    <property type="match status" value="1"/>
</dbReference>
<dbReference type="FunFam" id="3.20.20.10:FF:000002">
    <property type="entry name" value="Alanine racemase"/>
    <property type="match status" value="1"/>
</dbReference>
<evidence type="ECO:0000256" key="3">
    <source>
        <dbReference type="ARBA" id="ARBA00013089"/>
    </source>
</evidence>
<dbReference type="PRINTS" id="PR00992">
    <property type="entry name" value="ALARACEMASE"/>
</dbReference>
<comment type="similarity">
    <text evidence="7">Belongs to the alanine racemase family.</text>
</comment>
<dbReference type="GO" id="GO:0030170">
    <property type="term" value="F:pyridoxal phosphate binding"/>
    <property type="evidence" value="ECO:0007669"/>
    <property type="project" value="UniProtKB-UniRule"/>
</dbReference>
<dbReference type="Proteomes" id="UP000244903">
    <property type="component" value="Chromosome"/>
</dbReference>
<comment type="pathway">
    <text evidence="7">Amino-acid biosynthesis; D-alanine biosynthesis; D-alanine from L-alanine: step 1/1.</text>
</comment>
<dbReference type="SUPFAM" id="SSF50621">
    <property type="entry name" value="Alanine racemase C-terminal domain-like"/>
    <property type="match status" value="1"/>
</dbReference>
<keyword evidence="4 7" id="KW-0663">Pyridoxal phosphate</keyword>
<comment type="catalytic activity">
    <reaction evidence="1 7">
        <text>L-alanine = D-alanine</text>
        <dbReference type="Rhea" id="RHEA:20249"/>
        <dbReference type="ChEBI" id="CHEBI:57416"/>
        <dbReference type="ChEBI" id="CHEBI:57972"/>
        <dbReference type="EC" id="5.1.1.1"/>
    </reaction>
</comment>
<feature type="domain" description="Alanine racemase C-terminal" evidence="10">
    <location>
        <begin position="251"/>
        <end position="381"/>
    </location>
</feature>
<accession>A0AAD0JNV7</accession>
<dbReference type="Pfam" id="PF00842">
    <property type="entry name" value="Ala_racemase_C"/>
    <property type="match status" value="1"/>
</dbReference>
<dbReference type="Gene3D" id="3.20.20.10">
    <property type="entry name" value="Alanine racemase"/>
    <property type="match status" value="1"/>
</dbReference>
<evidence type="ECO:0000256" key="9">
    <source>
        <dbReference type="PIRSR" id="PIRSR600821-52"/>
    </source>
</evidence>
<dbReference type="SMART" id="SM01005">
    <property type="entry name" value="Ala_racemase_C"/>
    <property type="match status" value="1"/>
</dbReference>
<evidence type="ECO:0000313" key="12">
    <source>
        <dbReference type="Proteomes" id="UP000244903"/>
    </source>
</evidence>
<keyword evidence="5 7" id="KW-0413">Isomerase</keyword>
<dbReference type="PANTHER" id="PTHR30511">
    <property type="entry name" value="ALANINE RACEMASE"/>
    <property type="match status" value="1"/>
</dbReference>
<evidence type="ECO:0000256" key="1">
    <source>
        <dbReference type="ARBA" id="ARBA00000316"/>
    </source>
</evidence>
<evidence type="ECO:0000256" key="2">
    <source>
        <dbReference type="ARBA" id="ARBA00001933"/>
    </source>
</evidence>
<evidence type="ECO:0000256" key="8">
    <source>
        <dbReference type="PIRSR" id="PIRSR600821-50"/>
    </source>
</evidence>
<dbReference type="NCBIfam" id="TIGR00492">
    <property type="entry name" value="alr"/>
    <property type="match status" value="1"/>
</dbReference>
<dbReference type="PROSITE" id="PS00395">
    <property type="entry name" value="ALANINE_RACEMASE"/>
    <property type="match status" value="1"/>
</dbReference>
<comment type="cofactor">
    <cofactor evidence="2 7 8">
        <name>pyridoxal 5'-phosphate</name>
        <dbReference type="ChEBI" id="CHEBI:597326"/>
    </cofactor>
</comment>
<dbReference type="GO" id="GO:0005829">
    <property type="term" value="C:cytosol"/>
    <property type="evidence" value="ECO:0007669"/>
    <property type="project" value="TreeGrafter"/>
</dbReference>
<dbReference type="PANTHER" id="PTHR30511:SF0">
    <property type="entry name" value="ALANINE RACEMASE, CATABOLIC-RELATED"/>
    <property type="match status" value="1"/>
</dbReference>
<dbReference type="EC" id="5.1.1.1" evidence="3 7"/>
<dbReference type="AlphaFoldDB" id="A0AAD0JNV7"/>
<dbReference type="EMBL" id="CP015453">
    <property type="protein sequence ID" value="AWH94818.1"/>
    <property type="molecule type" value="Genomic_DNA"/>
</dbReference>
<gene>
    <name evidence="11" type="ORF">A6048_04130</name>
</gene>
<organism evidence="11 12">
    <name type="scientific">Dietzia psychralcaliphila</name>
    <dbReference type="NCBI Taxonomy" id="139021"/>
    <lineage>
        <taxon>Bacteria</taxon>
        <taxon>Bacillati</taxon>
        <taxon>Actinomycetota</taxon>
        <taxon>Actinomycetes</taxon>
        <taxon>Mycobacteriales</taxon>
        <taxon>Dietziaceae</taxon>
        <taxon>Dietzia</taxon>
    </lineage>
</organism>
<evidence type="ECO:0000256" key="7">
    <source>
        <dbReference type="HAMAP-Rule" id="MF_01201"/>
    </source>
</evidence>
<dbReference type="InterPro" id="IPR011079">
    <property type="entry name" value="Ala_racemase_C"/>
</dbReference>
<evidence type="ECO:0000259" key="10">
    <source>
        <dbReference type="SMART" id="SM01005"/>
    </source>
</evidence>
<dbReference type="InterPro" id="IPR020622">
    <property type="entry name" value="Ala_racemase_pyridoxalP-BS"/>
</dbReference>
<evidence type="ECO:0000256" key="6">
    <source>
        <dbReference type="ARBA" id="ARBA00072221"/>
    </source>
</evidence>
<dbReference type="Gene3D" id="2.40.37.10">
    <property type="entry name" value="Lyase, Ornithine Decarboxylase, Chain A, domain 1"/>
    <property type="match status" value="1"/>
</dbReference>
<feature type="binding site" evidence="7 9">
    <location>
        <position position="142"/>
    </location>
    <ligand>
        <name>substrate</name>
    </ligand>
</feature>
<dbReference type="InterPro" id="IPR001608">
    <property type="entry name" value="Ala_racemase_N"/>
</dbReference>
<sequence>MGPIVPLSVPPSPCRAEIDLTAIEHNSRVLVRAARGARVMAVVKADAYGHGAVPVSLAALRGGADALGVTTIGEAVELREAGIDAEILAWLFAVGDDVGAALEAGVDLAVPSPGHLDTVLDAVRRTGRRARVTPKIDTGLARSGITLDEWPALLDRLVGASDGGLVEVTGLMAHFAHADDPGNPVIDHQVDRLHACVAQARARGLDCPVNHHANSAATLTRPEDGFEMVRPGIALYGLNPVDGLEADLVPAMTFSAEVLMVKRIAAGQGVSYGHTWHAPRDTTVALVAAGYADGVWRLLSGRLDVSIDGRRYPNVGRVCMDQFVVDLGPDPGETVRAGDTAVLFGTGADGGPTAAEWARTLGTIHYEVVTAVRGRAARHHVLGARGVPGGQREGSL</sequence>
<evidence type="ECO:0000256" key="4">
    <source>
        <dbReference type="ARBA" id="ARBA00022898"/>
    </source>
</evidence>
<dbReference type="HAMAP" id="MF_01201">
    <property type="entry name" value="Ala_racemase"/>
    <property type="match status" value="1"/>
</dbReference>
<reference evidence="11 12" key="1">
    <citation type="submission" date="2016-04" db="EMBL/GenBank/DDBJ databases">
        <title>Complete genome sequence of the haloalkaliphilic hydrocarbon-degrading bacterium Dietzia psychralcaliphila ILA-1T, isolated from a drain of a fish product-processing plant.</title>
        <authorList>
            <person name="Zhao J."/>
            <person name="Hu B."/>
            <person name="Geng S."/>
            <person name="Nie Y."/>
            <person name="Tang Y."/>
        </authorList>
    </citation>
    <scope>NUCLEOTIDE SEQUENCE [LARGE SCALE GENOMIC DNA]</scope>
    <source>
        <strain evidence="11 12">ILA-1</strain>
    </source>
</reference>
<feature type="binding site" evidence="7 9">
    <location>
        <position position="320"/>
    </location>
    <ligand>
        <name>substrate</name>
    </ligand>
</feature>